<gene>
    <name evidence="2" type="ORF">Slati_1324100</name>
</gene>
<reference evidence="2" key="1">
    <citation type="submission" date="2020-06" db="EMBL/GenBank/DDBJ databases">
        <authorList>
            <person name="Li T."/>
            <person name="Hu X."/>
            <person name="Zhang T."/>
            <person name="Song X."/>
            <person name="Zhang H."/>
            <person name="Dai N."/>
            <person name="Sheng W."/>
            <person name="Hou X."/>
            <person name="Wei L."/>
        </authorList>
    </citation>
    <scope>NUCLEOTIDE SEQUENCE</scope>
    <source>
        <strain evidence="2">KEN1</strain>
        <tissue evidence="2">Leaf</tissue>
    </source>
</reference>
<organism evidence="2">
    <name type="scientific">Sesamum latifolium</name>
    <dbReference type="NCBI Taxonomy" id="2727402"/>
    <lineage>
        <taxon>Eukaryota</taxon>
        <taxon>Viridiplantae</taxon>
        <taxon>Streptophyta</taxon>
        <taxon>Embryophyta</taxon>
        <taxon>Tracheophyta</taxon>
        <taxon>Spermatophyta</taxon>
        <taxon>Magnoliopsida</taxon>
        <taxon>eudicotyledons</taxon>
        <taxon>Gunneridae</taxon>
        <taxon>Pentapetalae</taxon>
        <taxon>asterids</taxon>
        <taxon>lamiids</taxon>
        <taxon>Lamiales</taxon>
        <taxon>Pedaliaceae</taxon>
        <taxon>Sesamum</taxon>
    </lineage>
</organism>
<feature type="domain" description="DUF4283" evidence="1">
    <location>
        <begin position="34"/>
        <end position="116"/>
    </location>
</feature>
<sequence length="164" mass="19184">MDRVIERMGRSFRLTAKEDERVMVPDGLWNSKSNQHQLVLVGRLLSNRPYNFEGLCHSVKGMMNPVKGMEISQIPSDRLLLRFNHVIDRNWALKRCPWSFDKNVLILNGLKEDENPLYVDLSRCYFYVQIHDLPLSRMNRGLATFIGNRLGVFRDMEMDDQGRA</sequence>
<name>A0AAW2XH18_9LAMI</name>
<comment type="caution">
    <text evidence="2">The sequence shown here is derived from an EMBL/GenBank/DDBJ whole genome shotgun (WGS) entry which is preliminary data.</text>
</comment>
<reference evidence="2" key="2">
    <citation type="journal article" date="2024" name="Plant">
        <title>Genomic evolution and insights into agronomic trait innovations of Sesamum species.</title>
        <authorList>
            <person name="Miao H."/>
            <person name="Wang L."/>
            <person name="Qu L."/>
            <person name="Liu H."/>
            <person name="Sun Y."/>
            <person name="Le M."/>
            <person name="Wang Q."/>
            <person name="Wei S."/>
            <person name="Zheng Y."/>
            <person name="Lin W."/>
            <person name="Duan Y."/>
            <person name="Cao H."/>
            <person name="Xiong S."/>
            <person name="Wang X."/>
            <person name="Wei L."/>
            <person name="Li C."/>
            <person name="Ma Q."/>
            <person name="Ju M."/>
            <person name="Zhao R."/>
            <person name="Li G."/>
            <person name="Mu C."/>
            <person name="Tian Q."/>
            <person name="Mei H."/>
            <person name="Zhang T."/>
            <person name="Gao T."/>
            <person name="Zhang H."/>
        </authorList>
    </citation>
    <scope>NUCLEOTIDE SEQUENCE</scope>
    <source>
        <strain evidence="2">KEN1</strain>
    </source>
</reference>
<dbReference type="Pfam" id="PF14111">
    <property type="entry name" value="DUF4283"/>
    <property type="match status" value="1"/>
</dbReference>
<dbReference type="InterPro" id="IPR025558">
    <property type="entry name" value="DUF4283"/>
</dbReference>
<evidence type="ECO:0000259" key="1">
    <source>
        <dbReference type="Pfam" id="PF14111"/>
    </source>
</evidence>
<dbReference type="PANTHER" id="PTHR31286">
    <property type="entry name" value="GLYCINE-RICH CELL WALL STRUCTURAL PROTEIN 1.8-LIKE"/>
    <property type="match status" value="1"/>
</dbReference>
<dbReference type="EMBL" id="JACGWN010000004">
    <property type="protein sequence ID" value="KAL0453460.1"/>
    <property type="molecule type" value="Genomic_DNA"/>
</dbReference>
<accession>A0AAW2XH18</accession>
<dbReference type="InterPro" id="IPR040256">
    <property type="entry name" value="At4g02000-like"/>
</dbReference>
<dbReference type="AlphaFoldDB" id="A0AAW2XH18"/>
<dbReference type="PANTHER" id="PTHR31286:SF153">
    <property type="entry name" value="DUF4283 DOMAIN PROTEIN"/>
    <property type="match status" value="1"/>
</dbReference>
<protein>
    <recommendedName>
        <fullName evidence="1">DUF4283 domain-containing protein</fullName>
    </recommendedName>
</protein>
<evidence type="ECO:0000313" key="2">
    <source>
        <dbReference type="EMBL" id="KAL0453460.1"/>
    </source>
</evidence>
<proteinExistence type="predicted"/>